<organism evidence="1 2">
    <name type="scientific">Taxus chinensis</name>
    <name type="common">Chinese yew</name>
    <name type="synonym">Taxus wallichiana var. chinensis</name>
    <dbReference type="NCBI Taxonomy" id="29808"/>
    <lineage>
        <taxon>Eukaryota</taxon>
        <taxon>Viridiplantae</taxon>
        <taxon>Streptophyta</taxon>
        <taxon>Embryophyta</taxon>
        <taxon>Tracheophyta</taxon>
        <taxon>Spermatophyta</taxon>
        <taxon>Pinopsida</taxon>
        <taxon>Pinidae</taxon>
        <taxon>Conifers II</taxon>
        <taxon>Cupressales</taxon>
        <taxon>Taxaceae</taxon>
        <taxon>Taxus</taxon>
    </lineage>
</organism>
<dbReference type="EMBL" id="JAHRHJ020000008">
    <property type="protein sequence ID" value="KAH9304293.1"/>
    <property type="molecule type" value="Genomic_DNA"/>
</dbReference>
<proteinExistence type="predicted"/>
<dbReference type="AlphaFoldDB" id="A0AA38CVU5"/>
<evidence type="ECO:0000313" key="2">
    <source>
        <dbReference type="Proteomes" id="UP000824469"/>
    </source>
</evidence>
<evidence type="ECO:0000313" key="1">
    <source>
        <dbReference type="EMBL" id="KAH9304293.1"/>
    </source>
</evidence>
<feature type="non-terminal residue" evidence="1">
    <location>
        <position position="127"/>
    </location>
</feature>
<gene>
    <name evidence="1" type="ORF">KI387_008697</name>
</gene>
<name>A0AA38CVU5_TAXCH</name>
<dbReference type="Proteomes" id="UP000824469">
    <property type="component" value="Unassembled WGS sequence"/>
</dbReference>
<protein>
    <submittedName>
        <fullName evidence="1">Uncharacterized protein</fullName>
    </submittedName>
</protein>
<comment type="caution">
    <text evidence="1">The sequence shown here is derived from an EMBL/GenBank/DDBJ whole genome shotgun (WGS) entry which is preliminary data.</text>
</comment>
<reference evidence="1 2" key="1">
    <citation type="journal article" date="2021" name="Nat. Plants">
        <title>The Taxus genome provides insights into paclitaxel biosynthesis.</title>
        <authorList>
            <person name="Xiong X."/>
            <person name="Gou J."/>
            <person name="Liao Q."/>
            <person name="Li Y."/>
            <person name="Zhou Q."/>
            <person name="Bi G."/>
            <person name="Li C."/>
            <person name="Du R."/>
            <person name="Wang X."/>
            <person name="Sun T."/>
            <person name="Guo L."/>
            <person name="Liang H."/>
            <person name="Lu P."/>
            <person name="Wu Y."/>
            <person name="Zhang Z."/>
            <person name="Ro D.K."/>
            <person name="Shang Y."/>
            <person name="Huang S."/>
            <person name="Yan J."/>
        </authorList>
    </citation>
    <scope>NUCLEOTIDE SEQUENCE [LARGE SCALE GENOMIC DNA]</scope>
    <source>
        <strain evidence="1">Ta-2019</strain>
    </source>
</reference>
<keyword evidence="2" id="KW-1185">Reference proteome</keyword>
<sequence>MKISLEQEKELSSAFKLQKEELNRKNNLKKEELFSRLETVQRSDECLKLREELRQRVEEIAEGKFLHETLLQQISSMDNELKIERTRQNLHDSEIERERKSEQDLLEQCKYLKRMCRGFKTQYDVII</sequence>
<accession>A0AA38CVU5</accession>